<name>A0A0E3BB61_9BURK</name>
<protein>
    <submittedName>
        <fullName evidence="1">Uncharacterized protein</fullName>
    </submittedName>
</protein>
<sequence>MAIRAMGPGIVFCQDTARMAGATVAAGTMQALADLRQRLAPSAIARQKRITPGLSDAANAWLSHGQRGLAADSVFQLLTGTPLIHESWMNGYPYHPKSVDDFQKCLQLLDAVPELQQRFHAEMGFASAAWAKLISNWSMLTDKVIQNGNMVAQVAILEALEGA</sequence>
<dbReference type="EMBL" id="AWTN01000108">
    <property type="protein sequence ID" value="KGG87399.1"/>
    <property type="molecule type" value="Genomic_DNA"/>
</dbReference>
<proteinExistence type="predicted"/>
<evidence type="ECO:0000313" key="2">
    <source>
        <dbReference type="Proteomes" id="UP000029567"/>
    </source>
</evidence>
<gene>
    <name evidence="1" type="ORF">P245_20260</name>
</gene>
<evidence type="ECO:0000313" key="1">
    <source>
        <dbReference type="EMBL" id="KGG87399.1"/>
    </source>
</evidence>
<organism evidence="1 2">
    <name type="scientific">Comamonas thiooxydans</name>
    <dbReference type="NCBI Taxonomy" id="363952"/>
    <lineage>
        <taxon>Bacteria</taxon>
        <taxon>Pseudomonadati</taxon>
        <taxon>Pseudomonadota</taxon>
        <taxon>Betaproteobacteria</taxon>
        <taxon>Burkholderiales</taxon>
        <taxon>Comamonadaceae</taxon>
        <taxon>Comamonas</taxon>
    </lineage>
</organism>
<comment type="caution">
    <text evidence="1">The sequence shown here is derived from an EMBL/GenBank/DDBJ whole genome shotgun (WGS) entry which is preliminary data.</text>
</comment>
<accession>A0A0E3BB61</accession>
<dbReference type="AlphaFoldDB" id="A0A0E3BB61"/>
<dbReference type="Proteomes" id="UP000029567">
    <property type="component" value="Unassembled WGS sequence"/>
</dbReference>
<reference evidence="1 2" key="1">
    <citation type="submission" date="2013-09" db="EMBL/GenBank/DDBJ databases">
        <title>High correlation between genotypes and phenotypes of environmental bacteria Comamonas testosteroni strains.</title>
        <authorList>
            <person name="Liu L."/>
            <person name="Zhu W."/>
            <person name="Xia X."/>
            <person name="Xu B."/>
            <person name="Luo M."/>
            <person name="Wang G."/>
        </authorList>
    </citation>
    <scope>NUCLEOTIDE SEQUENCE [LARGE SCALE GENOMIC DNA]</scope>
    <source>
        <strain evidence="1 2">JL14</strain>
    </source>
</reference>